<keyword evidence="2" id="KW-1185">Reference proteome</keyword>
<accession>A0AAW0M4G7</accession>
<comment type="caution">
    <text evidence="1">The sequence shown here is derived from an EMBL/GenBank/DDBJ whole genome shotgun (WGS) entry which is preliminary data.</text>
</comment>
<organism evidence="1 2">
    <name type="scientific">Quercus suber</name>
    <name type="common">Cork oak</name>
    <dbReference type="NCBI Taxonomy" id="58331"/>
    <lineage>
        <taxon>Eukaryota</taxon>
        <taxon>Viridiplantae</taxon>
        <taxon>Streptophyta</taxon>
        <taxon>Embryophyta</taxon>
        <taxon>Tracheophyta</taxon>
        <taxon>Spermatophyta</taxon>
        <taxon>Magnoliopsida</taxon>
        <taxon>eudicotyledons</taxon>
        <taxon>Gunneridae</taxon>
        <taxon>Pentapetalae</taxon>
        <taxon>rosids</taxon>
        <taxon>fabids</taxon>
        <taxon>Fagales</taxon>
        <taxon>Fagaceae</taxon>
        <taxon>Quercus</taxon>
    </lineage>
</organism>
<reference evidence="1 2" key="1">
    <citation type="journal article" date="2018" name="Sci. Data">
        <title>The draft genome sequence of cork oak.</title>
        <authorList>
            <person name="Ramos A.M."/>
            <person name="Usie A."/>
            <person name="Barbosa P."/>
            <person name="Barros P.M."/>
            <person name="Capote T."/>
            <person name="Chaves I."/>
            <person name="Simoes F."/>
            <person name="Abreu I."/>
            <person name="Carrasquinho I."/>
            <person name="Faro C."/>
            <person name="Guimaraes J.B."/>
            <person name="Mendonca D."/>
            <person name="Nobrega F."/>
            <person name="Rodrigues L."/>
            <person name="Saibo N.J.M."/>
            <person name="Varela M.C."/>
            <person name="Egas C."/>
            <person name="Matos J."/>
            <person name="Miguel C.M."/>
            <person name="Oliveira M.M."/>
            <person name="Ricardo C.P."/>
            <person name="Goncalves S."/>
        </authorList>
    </citation>
    <scope>NUCLEOTIDE SEQUENCE [LARGE SCALE GENOMIC DNA]</scope>
    <source>
        <strain evidence="2">cv. HL8</strain>
    </source>
</reference>
<name>A0AAW0M4G7_QUESU</name>
<feature type="non-terminal residue" evidence="1">
    <location>
        <position position="1"/>
    </location>
</feature>
<dbReference type="EMBL" id="PKMF04000022">
    <property type="protein sequence ID" value="KAK7858071.1"/>
    <property type="molecule type" value="Genomic_DNA"/>
</dbReference>
<proteinExistence type="predicted"/>
<protein>
    <submittedName>
        <fullName evidence="1">Uncharacterized protein</fullName>
    </submittedName>
</protein>
<evidence type="ECO:0000313" key="2">
    <source>
        <dbReference type="Proteomes" id="UP000237347"/>
    </source>
</evidence>
<dbReference type="AlphaFoldDB" id="A0AAW0M4G7"/>
<dbReference type="InterPro" id="IPR045330">
    <property type="entry name" value="TRM3/TARBP1"/>
</dbReference>
<dbReference type="GO" id="GO:0030488">
    <property type="term" value="P:tRNA methylation"/>
    <property type="evidence" value="ECO:0007669"/>
    <property type="project" value="TreeGrafter"/>
</dbReference>
<dbReference type="PANTHER" id="PTHR12029">
    <property type="entry name" value="RNA METHYLTRANSFERASE"/>
    <property type="match status" value="1"/>
</dbReference>
<dbReference type="PANTHER" id="PTHR12029:SF11">
    <property type="entry name" value="METHYLTRANSFERASE TARBP1-RELATED"/>
    <property type="match status" value="1"/>
</dbReference>
<dbReference type="GO" id="GO:0016423">
    <property type="term" value="F:tRNA (guanine) methyltransferase activity"/>
    <property type="evidence" value="ECO:0007669"/>
    <property type="project" value="TreeGrafter"/>
</dbReference>
<dbReference type="Proteomes" id="UP000237347">
    <property type="component" value="Unassembled WGS sequence"/>
</dbReference>
<evidence type="ECO:0000313" key="1">
    <source>
        <dbReference type="EMBL" id="KAK7858071.1"/>
    </source>
</evidence>
<gene>
    <name evidence="1" type="ORF">CFP56_014546</name>
</gene>
<sequence length="225" mass="25771">KRIAFLSNLASVAKQQSFCRAGLMGLAECIASAACRLDSEAEWGEDAFLVKLEIALESFPQHDKMTLLDVLRFVIESSKQHFNPNYRFRGQIITNRIPFLCLLVCEKVLEAAASVVCTFEVPLQILLHFISTLPREFTDYGGCGKKHCSANCCNTKEKLLKSLHDFPKRFTSCDYQVDAVLTYDDEDLEAWEFQAKRWARVLFLASKEEHHFISPFKVCLYRLML</sequence>